<keyword evidence="1" id="KW-0812">Transmembrane</keyword>
<feature type="transmembrane region" description="Helical" evidence="1">
    <location>
        <begin position="36"/>
        <end position="58"/>
    </location>
</feature>
<keyword evidence="1" id="KW-0472">Membrane</keyword>
<proteinExistence type="predicted"/>
<gene>
    <name evidence="2" type="ORF">J2T22_001832</name>
</gene>
<dbReference type="RefSeq" id="WP_307489773.1">
    <property type="nucleotide sequence ID" value="NZ_JAUSSY010000005.1"/>
</dbReference>
<sequence length="128" mass="13560">MTAAFLVWGIPVVASASVSTTVQALAGESERAVTSLGLNLLVAAVPLVVSVLWMALIVRCAWFLARLRGWHQAPGNSRVPARFLRRSPELRRVVIGLAHPGLLLVAGLGTTLLALVLSGLELTLSVME</sequence>
<evidence type="ECO:0000256" key="1">
    <source>
        <dbReference type="SAM" id="Phobius"/>
    </source>
</evidence>
<keyword evidence="1" id="KW-1133">Transmembrane helix</keyword>
<reference evidence="2 3" key="1">
    <citation type="submission" date="2023-07" db="EMBL/GenBank/DDBJ databases">
        <title>Sorghum-associated microbial communities from plants grown in Nebraska, USA.</title>
        <authorList>
            <person name="Schachtman D."/>
        </authorList>
    </citation>
    <scope>NUCLEOTIDE SEQUENCE [LARGE SCALE GENOMIC DNA]</scope>
    <source>
        <strain evidence="2 3">DS994</strain>
    </source>
</reference>
<accession>A0ABT9UG73</accession>
<organism evidence="2 3">
    <name type="scientific">Pseudarthrobacter defluvii</name>
    <dbReference type="NCBI Taxonomy" id="410837"/>
    <lineage>
        <taxon>Bacteria</taxon>
        <taxon>Bacillati</taxon>
        <taxon>Actinomycetota</taxon>
        <taxon>Actinomycetes</taxon>
        <taxon>Micrococcales</taxon>
        <taxon>Micrococcaceae</taxon>
        <taxon>Pseudarthrobacter</taxon>
    </lineage>
</organism>
<feature type="transmembrane region" description="Helical" evidence="1">
    <location>
        <begin position="93"/>
        <end position="117"/>
    </location>
</feature>
<protein>
    <submittedName>
        <fullName evidence="2">Uncharacterized protein</fullName>
    </submittedName>
</protein>
<evidence type="ECO:0000313" key="2">
    <source>
        <dbReference type="EMBL" id="MDQ0118654.1"/>
    </source>
</evidence>
<evidence type="ECO:0000313" key="3">
    <source>
        <dbReference type="Proteomes" id="UP001226389"/>
    </source>
</evidence>
<comment type="caution">
    <text evidence="2">The sequence shown here is derived from an EMBL/GenBank/DDBJ whole genome shotgun (WGS) entry which is preliminary data.</text>
</comment>
<keyword evidence="3" id="KW-1185">Reference proteome</keyword>
<dbReference type="Proteomes" id="UP001226389">
    <property type="component" value="Unassembled WGS sequence"/>
</dbReference>
<name>A0ABT9UG73_9MICC</name>
<dbReference type="EMBL" id="JAUSSY010000005">
    <property type="protein sequence ID" value="MDQ0118654.1"/>
    <property type="molecule type" value="Genomic_DNA"/>
</dbReference>